<accession>A0A081B8N8</accession>
<comment type="caution">
    <text evidence="2">The sequence shown here is derived from an EMBL/GenBank/DDBJ whole genome shotgun (WGS) entry which is preliminary data.</text>
</comment>
<keyword evidence="3" id="KW-1185">Reference proteome</keyword>
<dbReference type="GO" id="GO:0003723">
    <property type="term" value="F:RNA binding"/>
    <property type="evidence" value="ECO:0007669"/>
    <property type="project" value="UniProtKB-UniRule"/>
</dbReference>
<keyword evidence="1" id="KW-0489">Methyltransferase</keyword>
<dbReference type="PANTHER" id="PTHR37426">
    <property type="entry name" value="RIBOSOMAL RNA LARGE SUBUNIT METHYLTRANSFERASE J"/>
    <property type="match status" value="1"/>
</dbReference>
<keyword evidence="1" id="KW-0698">rRNA processing</keyword>
<evidence type="ECO:0000256" key="1">
    <source>
        <dbReference type="HAMAP-Rule" id="MF_00934"/>
    </source>
</evidence>
<sequence length="281" mass="31396">MNYRHIYHAGNFADVLKHSVLTLALSYLTQKEKPFFVLDTHAGIGLYDLSSEEAQKTGEFQGGIAKLLADPACPEIFRPYLDAVRALQPEGTGEGVRIYPGSPFITRGFLRAGDEAKFCELHEKDKEVLLSRFEGDKQARVYGLDGYLALKSFLPPKARRGLVLIDPPFERRDEFLALTAHLKEALSRFATGTYMIWYPVKERGPVDRFAREAAGLAAGSWLRAELMLYGEARADRLNGCGLFILNPPYTLKAQLEKEILPYLVARLGIARARFLLEAGGD</sequence>
<dbReference type="EC" id="2.1.1.266" evidence="1"/>
<dbReference type="HAMAP" id="MF_00934">
    <property type="entry name" value="23SrRNA_methyltr_J"/>
    <property type="match status" value="1"/>
</dbReference>
<evidence type="ECO:0000313" key="2">
    <source>
        <dbReference type="EMBL" id="GAK44406.1"/>
    </source>
</evidence>
<feature type="binding site" evidence="1">
    <location>
        <position position="166"/>
    </location>
    <ligand>
        <name>S-adenosyl-L-methionine</name>
        <dbReference type="ChEBI" id="CHEBI:59789"/>
    </ligand>
</feature>
<proteinExistence type="inferred from homology"/>
<comment type="function">
    <text evidence="1">Specifically methylates the adenine in position 2030 of 23S rRNA.</text>
</comment>
<dbReference type="PANTHER" id="PTHR37426:SF1">
    <property type="entry name" value="RIBOSOMAL RNA LARGE SUBUNIT METHYLTRANSFERASE J"/>
    <property type="match status" value="1"/>
</dbReference>
<keyword evidence="1" id="KW-0949">S-adenosyl-L-methionine</keyword>
<dbReference type="GO" id="GO:0036307">
    <property type="term" value="F:23S rRNA (adenine(2030)-N(6))-methyltransferase activity"/>
    <property type="evidence" value="ECO:0007669"/>
    <property type="project" value="UniProtKB-UniRule"/>
</dbReference>
<dbReference type="Gene3D" id="3.40.50.150">
    <property type="entry name" value="Vaccinia Virus protein VP39"/>
    <property type="match status" value="1"/>
</dbReference>
<dbReference type="InterPro" id="IPR029063">
    <property type="entry name" value="SAM-dependent_MTases_sf"/>
</dbReference>
<comment type="subunit">
    <text evidence="1">Monomer.</text>
</comment>
<feature type="binding site" evidence="1">
    <location>
        <position position="102"/>
    </location>
    <ligand>
        <name>S-adenosyl-L-methionine</name>
        <dbReference type="ChEBI" id="CHEBI:59789"/>
    </ligand>
</feature>
<dbReference type="eggNOG" id="COG2961">
    <property type="taxonomic scope" value="Bacteria"/>
</dbReference>
<keyword evidence="1" id="KW-0808">Transferase</keyword>
<comment type="similarity">
    <text evidence="1">Belongs to the RlmJ family.</text>
</comment>
<dbReference type="GO" id="GO:0070475">
    <property type="term" value="P:rRNA base methylation"/>
    <property type="evidence" value="ECO:0007669"/>
    <property type="project" value="UniProtKB-UniRule"/>
</dbReference>
<dbReference type="GO" id="GO:0005829">
    <property type="term" value="C:cytosol"/>
    <property type="evidence" value="ECO:0007669"/>
    <property type="project" value="TreeGrafter"/>
</dbReference>
<comment type="catalytic activity">
    <reaction evidence="1">
        <text>adenosine(2030) in 23S rRNA + S-adenosyl-L-methionine = N(6)-methyladenosine(2030) in 23S rRNA + S-adenosyl-L-homocysteine + H(+)</text>
        <dbReference type="Rhea" id="RHEA:43736"/>
        <dbReference type="Rhea" id="RHEA-COMP:10668"/>
        <dbReference type="Rhea" id="RHEA-COMP:10669"/>
        <dbReference type="ChEBI" id="CHEBI:15378"/>
        <dbReference type="ChEBI" id="CHEBI:57856"/>
        <dbReference type="ChEBI" id="CHEBI:59789"/>
        <dbReference type="ChEBI" id="CHEBI:74411"/>
        <dbReference type="ChEBI" id="CHEBI:74449"/>
        <dbReference type="EC" id="2.1.1.266"/>
    </reaction>
</comment>
<organism evidence="2 3">
    <name type="scientific">Tepidicaulis marinus</name>
    <dbReference type="NCBI Taxonomy" id="1333998"/>
    <lineage>
        <taxon>Bacteria</taxon>
        <taxon>Pseudomonadati</taxon>
        <taxon>Pseudomonadota</taxon>
        <taxon>Alphaproteobacteria</taxon>
        <taxon>Hyphomicrobiales</taxon>
        <taxon>Parvibaculaceae</taxon>
        <taxon>Tepidicaulis</taxon>
    </lineage>
</organism>
<dbReference type="InterPro" id="IPR007473">
    <property type="entry name" value="RlmJ"/>
</dbReference>
<dbReference type="SUPFAM" id="SSF53335">
    <property type="entry name" value="S-adenosyl-L-methionine-dependent methyltransferases"/>
    <property type="match status" value="1"/>
</dbReference>
<dbReference type="Proteomes" id="UP000028702">
    <property type="component" value="Unassembled WGS sequence"/>
</dbReference>
<feature type="binding site" evidence="1">
    <location>
        <begin position="145"/>
        <end position="146"/>
    </location>
    <ligand>
        <name>S-adenosyl-L-methionine</name>
        <dbReference type="ChEBI" id="CHEBI:59789"/>
    </ligand>
</feature>
<protein>
    <recommendedName>
        <fullName evidence="1">Ribosomal RNA large subunit methyltransferase J</fullName>
        <ecNumber evidence="1">2.1.1.266</ecNumber>
    </recommendedName>
    <alternativeName>
        <fullName evidence="1">23S rRNA (adenine(2030)-N6)-methyltransferase</fullName>
    </alternativeName>
    <alternativeName>
        <fullName evidence="1">23S rRNA m6A2030 methyltransferase</fullName>
    </alternativeName>
</protein>
<gene>
    <name evidence="1" type="primary">rlmJ</name>
    <name evidence="2" type="ORF">M2A_0905</name>
</gene>
<feature type="site" description="Interaction with substrate rRNA" evidence="1">
    <location>
        <position position="3"/>
    </location>
</feature>
<dbReference type="Pfam" id="PF04378">
    <property type="entry name" value="RsmJ"/>
    <property type="match status" value="1"/>
</dbReference>
<feature type="active site" description="Proton acceptor" evidence="1">
    <location>
        <position position="166"/>
    </location>
</feature>
<feature type="binding site" evidence="1">
    <location>
        <position position="41"/>
    </location>
    <ligand>
        <name>S-adenosyl-L-methionine</name>
        <dbReference type="ChEBI" id="CHEBI:59789"/>
    </ligand>
</feature>
<dbReference type="RefSeq" id="WP_045443505.1">
    <property type="nucleotide sequence ID" value="NZ_BBIO01000003.1"/>
</dbReference>
<dbReference type="EMBL" id="BBIO01000003">
    <property type="protein sequence ID" value="GAK44406.1"/>
    <property type="molecule type" value="Genomic_DNA"/>
</dbReference>
<reference evidence="2 3" key="1">
    <citation type="submission" date="2014-07" db="EMBL/GenBank/DDBJ databases">
        <title>Tepidicaulis marinum gen. nov., sp. nov., a novel marine bacterium denitrifying nitrate to nitrous oxide strictly under microaerobic conditions.</title>
        <authorList>
            <person name="Takeuchi M."/>
            <person name="Yamagishi T."/>
            <person name="Kamagata Y."/>
            <person name="Oshima K."/>
            <person name="Hattori M."/>
            <person name="Katayama T."/>
            <person name="Hanada S."/>
            <person name="Tamaki H."/>
            <person name="Marumo K."/>
            <person name="Maeda H."/>
            <person name="Nedachi M."/>
            <person name="Iwasaki W."/>
            <person name="Suwa Y."/>
            <person name="Sakata S."/>
        </authorList>
    </citation>
    <scope>NUCLEOTIDE SEQUENCE [LARGE SCALE GENOMIC DNA]</scope>
    <source>
        <strain evidence="2 3">MA2</strain>
    </source>
</reference>
<evidence type="ECO:0000313" key="3">
    <source>
        <dbReference type="Proteomes" id="UP000028702"/>
    </source>
</evidence>
<name>A0A081B8N8_9HYPH</name>
<dbReference type="AlphaFoldDB" id="A0A081B8N8"/>
<feature type="binding site" evidence="1">
    <location>
        <position position="120"/>
    </location>
    <ligand>
        <name>S-adenosyl-L-methionine</name>
        <dbReference type="ChEBI" id="CHEBI:59789"/>
    </ligand>
</feature>
<keyword evidence="1" id="KW-0694">RNA-binding</keyword>
<feature type="binding site" evidence="1">
    <location>
        <position position="18"/>
    </location>
    <ligand>
        <name>S-adenosyl-L-methionine</name>
        <dbReference type="ChEBI" id="CHEBI:59789"/>
    </ligand>
</feature>